<organism evidence="7 8">
    <name type="scientific">Myxozyma melibiosi</name>
    <dbReference type="NCBI Taxonomy" id="54550"/>
    <lineage>
        <taxon>Eukaryota</taxon>
        <taxon>Fungi</taxon>
        <taxon>Dikarya</taxon>
        <taxon>Ascomycota</taxon>
        <taxon>Saccharomycotina</taxon>
        <taxon>Lipomycetes</taxon>
        <taxon>Lipomycetales</taxon>
        <taxon>Lipomycetaceae</taxon>
        <taxon>Myxozyma</taxon>
    </lineage>
</organism>
<comment type="caution">
    <text evidence="7">The sequence shown here is derived from an EMBL/GenBank/DDBJ whole genome shotgun (WGS) entry which is preliminary data.</text>
</comment>
<sequence length="543" mass="61895">MSGTVAESHLPNWLIATTGLFAFSAALTSSFSMYMHAKNYRKPLLQRFVVRIQLLIPIYALTCWFSLVSHRLAMFFDPIRDIYEAFVIYQFLWLLTNFLGGERNVIVMMSGQPPREHLFPPFRRIFPKIDVSDPHDFLAIKRGVLQYAWLKPVFSLLIFLMKAIGIYQEGYISWSSGYFWLGILYNISVSLSLYCLALFWMCLSQPLQPFRPVPKFLCIKLILFASYWQGVTLSVLVLLGVIRDVGYYTPNNVARVVQNSLMCVEMLFFAIGHWHAFSWKDYEDNSIGSARLPIYYAFRDAFGMLDIVEDFKDTLRGDQYQYRFFDSAGAIEHPDSTARLARLREGLRYQHGGAAKYWLPKPSALQRKSFFGELISGFTDFASSSRGAIVLPLDEDHLGDLNDPNADEAWKLDKETEDLFKLAKSMEFGDYNYPVLTVNESLSYTPLSKKVLASRIEDYPTQYSWSRSRAESSSSAGRDSIVQPPRPRQASEPIIHSNQYHQSSQALIDLDSSEPTFPRSSNGKKPAYIMSLDSPSAPGPSMG</sequence>
<comment type="subcellular location">
    <subcellularLocation>
        <location evidence="1">Membrane</location>
        <topology evidence="1">Multi-pass membrane protein</topology>
    </subcellularLocation>
</comment>
<gene>
    <name evidence="7" type="ORF">BZA70DRAFT_194620</name>
</gene>
<feature type="compositionally biased region" description="Polar residues" evidence="5">
    <location>
        <begin position="513"/>
        <end position="523"/>
    </location>
</feature>
<feature type="transmembrane region" description="Helical" evidence="6">
    <location>
        <begin position="221"/>
        <end position="242"/>
    </location>
</feature>
<feature type="region of interest" description="Disordered" evidence="5">
    <location>
        <begin position="464"/>
        <end position="543"/>
    </location>
</feature>
<feature type="transmembrane region" description="Helical" evidence="6">
    <location>
        <begin position="48"/>
        <end position="67"/>
    </location>
</feature>
<evidence type="ECO:0000313" key="7">
    <source>
        <dbReference type="EMBL" id="KAK7204512.1"/>
    </source>
</evidence>
<feature type="transmembrane region" description="Helical" evidence="6">
    <location>
        <begin position="12"/>
        <end position="36"/>
    </location>
</feature>
<evidence type="ECO:0000256" key="1">
    <source>
        <dbReference type="ARBA" id="ARBA00004141"/>
    </source>
</evidence>
<keyword evidence="2 6" id="KW-0812">Transmembrane</keyword>
<name>A0ABR1F3Y5_9ASCO</name>
<evidence type="ECO:0000256" key="2">
    <source>
        <dbReference type="ARBA" id="ARBA00022692"/>
    </source>
</evidence>
<dbReference type="GeneID" id="90035580"/>
<keyword evidence="4 6" id="KW-0472">Membrane</keyword>
<dbReference type="InterPro" id="IPR005178">
    <property type="entry name" value="Ostalpha/TMEM184C"/>
</dbReference>
<dbReference type="Proteomes" id="UP001498771">
    <property type="component" value="Unassembled WGS sequence"/>
</dbReference>
<keyword evidence="3 6" id="KW-1133">Transmembrane helix</keyword>
<accession>A0ABR1F3Y5</accession>
<evidence type="ECO:0000256" key="6">
    <source>
        <dbReference type="SAM" id="Phobius"/>
    </source>
</evidence>
<reference evidence="7 8" key="1">
    <citation type="submission" date="2024-03" db="EMBL/GenBank/DDBJ databases">
        <title>Genome-scale model development and genomic sequencing of the oleaginous clade Lipomyces.</title>
        <authorList>
            <consortium name="Lawrence Berkeley National Laboratory"/>
            <person name="Czajka J.J."/>
            <person name="Han Y."/>
            <person name="Kim J."/>
            <person name="Mondo S.J."/>
            <person name="Hofstad B.A."/>
            <person name="Robles A."/>
            <person name="Haridas S."/>
            <person name="Riley R."/>
            <person name="LaButti K."/>
            <person name="Pangilinan J."/>
            <person name="Andreopoulos W."/>
            <person name="Lipzen A."/>
            <person name="Yan J."/>
            <person name="Wang M."/>
            <person name="Ng V."/>
            <person name="Grigoriev I.V."/>
            <person name="Spatafora J.W."/>
            <person name="Magnuson J.K."/>
            <person name="Baker S.E."/>
            <person name="Pomraning K.R."/>
        </authorList>
    </citation>
    <scope>NUCLEOTIDE SEQUENCE [LARGE SCALE GENOMIC DNA]</scope>
    <source>
        <strain evidence="7 8">Phaff 52-87</strain>
    </source>
</reference>
<dbReference type="Pfam" id="PF03619">
    <property type="entry name" value="Solute_trans_a"/>
    <property type="match status" value="1"/>
</dbReference>
<feature type="compositionally biased region" description="Polar residues" evidence="5">
    <location>
        <begin position="496"/>
        <end position="506"/>
    </location>
</feature>
<feature type="transmembrane region" description="Helical" evidence="6">
    <location>
        <begin position="82"/>
        <end position="100"/>
    </location>
</feature>
<dbReference type="SMART" id="SM01417">
    <property type="entry name" value="Solute_trans_a"/>
    <property type="match status" value="1"/>
</dbReference>
<dbReference type="EMBL" id="JBBJBU010000008">
    <property type="protein sequence ID" value="KAK7204512.1"/>
    <property type="molecule type" value="Genomic_DNA"/>
</dbReference>
<evidence type="ECO:0000313" key="8">
    <source>
        <dbReference type="Proteomes" id="UP001498771"/>
    </source>
</evidence>
<evidence type="ECO:0000256" key="4">
    <source>
        <dbReference type="ARBA" id="ARBA00023136"/>
    </source>
</evidence>
<feature type="compositionally biased region" description="Low complexity" evidence="5">
    <location>
        <begin position="464"/>
        <end position="480"/>
    </location>
</feature>
<feature type="transmembrane region" description="Helical" evidence="6">
    <location>
        <begin position="179"/>
        <end position="200"/>
    </location>
</feature>
<dbReference type="PANTHER" id="PTHR23423">
    <property type="entry name" value="ORGANIC SOLUTE TRANSPORTER-RELATED"/>
    <property type="match status" value="1"/>
</dbReference>
<feature type="transmembrane region" description="Helical" evidence="6">
    <location>
        <begin position="148"/>
        <end position="167"/>
    </location>
</feature>
<proteinExistence type="predicted"/>
<dbReference type="RefSeq" id="XP_064767545.1">
    <property type="nucleotide sequence ID" value="XM_064910068.1"/>
</dbReference>
<protein>
    <submittedName>
        <fullName evidence="7">DUF300 domain-containing protein</fullName>
    </submittedName>
</protein>
<keyword evidence="8" id="KW-1185">Reference proteome</keyword>
<evidence type="ECO:0000256" key="3">
    <source>
        <dbReference type="ARBA" id="ARBA00022989"/>
    </source>
</evidence>
<evidence type="ECO:0000256" key="5">
    <source>
        <dbReference type="SAM" id="MobiDB-lite"/>
    </source>
</evidence>